<dbReference type="RefSeq" id="WP_378119053.1">
    <property type="nucleotide sequence ID" value="NZ_JBHRTF010000004.1"/>
</dbReference>
<keyword evidence="1" id="KW-0732">Signal</keyword>
<feature type="chain" id="PRO_5045219291" evidence="1">
    <location>
        <begin position="37"/>
        <end position="127"/>
    </location>
</feature>
<keyword evidence="3" id="KW-1185">Reference proteome</keyword>
<accession>A0ABV7FHI8</accession>
<dbReference type="Gene3D" id="3.10.450.40">
    <property type="match status" value="1"/>
</dbReference>
<gene>
    <name evidence="2" type="ORF">ACFODX_11085</name>
</gene>
<reference evidence="3" key="1">
    <citation type="journal article" date="2019" name="Int. J. Syst. Evol. Microbiol.">
        <title>The Global Catalogue of Microorganisms (GCM) 10K type strain sequencing project: providing services to taxonomists for standard genome sequencing and annotation.</title>
        <authorList>
            <consortium name="The Broad Institute Genomics Platform"/>
            <consortium name="The Broad Institute Genome Sequencing Center for Infectious Disease"/>
            <person name="Wu L."/>
            <person name="Ma J."/>
        </authorList>
    </citation>
    <scope>NUCLEOTIDE SEQUENCE [LARGE SCALE GENOMIC DNA]</scope>
    <source>
        <strain evidence="3">KCTC 52237</strain>
    </source>
</reference>
<name>A0ABV7FHI8_9GAMM</name>
<sequence length="127" mass="13447">MSQSMTFRLRICAASRHLLLTSLAILGLLSSSHLPADDSLLDGNMGFTSSASGNQLIDSASTDDETIPPKLSPAQAAALVRTKVGGQVMSVNSLRNESGIIYGVKVLNDGRMRIINVDGQTGQLLNY</sequence>
<comment type="caution">
    <text evidence="2">The sequence shown here is derived from an EMBL/GenBank/DDBJ whole genome shotgun (WGS) entry which is preliminary data.</text>
</comment>
<organism evidence="2 3">
    <name type="scientific">Cellvibrio fontiphilus</name>
    <dbReference type="NCBI Taxonomy" id="1815559"/>
    <lineage>
        <taxon>Bacteria</taxon>
        <taxon>Pseudomonadati</taxon>
        <taxon>Pseudomonadota</taxon>
        <taxon>Gammaproteobacteria</taxon>
        <taxon>Cellvibrionales</taxon>
        <taxon>Cellvibrionaceae</taxon>
        <taxon>Cellvibrio</taxon>
    </lineage>
</organism>
<dbReference type="Proteomes" id="UP001595555">
    <property type="component" value="Unassembled WGS sequence"/>
</dbReference>
<feature type="signal peptide" evidence="1">
    <location>
        <begin position="1"/>
        <end position="36"/>
    </location>
</feature>
<proteinExistence type="predicted"/>
<protein>
    <submittedName>
        <fullName evidence="2">PepSY domain-containing protein</fullName>
    </submittedName>
</protein>
<evidence type="ECO:0000313" key="2">
    <source>
        <dbReference type="EMBL" id="MFC3116103.1"/>
    </source>
</evidence>
<dbReference type="EMBL" id="JBHRTF010000004">
    <property type="protein sequence ID" value="MFC3116103.1"/>
    <property type="molecule type" value="Genomic_DNA"/>
</dbReference>
<evidence type="ECO:0000256" key="1">
    <source>
        <dbReference type="SAM" id="SignalP"/>
    </source>
</evidence>
<evidence type="ECO:0000313" key="3">
    <source>
        <dbReference type="Proteomes" id="UP001595555"/>
    </source>
</evidence>